<protein>
    <submittedName>
        <fullName evidence="3">Phosphoesterase RecJ domain protein</fullName>
    </submittedName>
</protein>
<organism evidence="3 4">
    <name type="scientific">Candidatus Magasanikbacteria bacterium GW2011_GWA2_40_10</name>
    <dbReference type="NCBI Taxonomy" id="1619037"/>
    <lineage>
        <taxon>Bacteria</taxon>
        <taxon>Candidatus Magasanikiibacteriota</taxon>
    </lineage>
</organism>
<dbReference type="GO" id="GO:0003676">
    <property type="term" value="F:nucleic acid binding"/>
    <property type="evidence" value="ECO:0007669"/>
    <property type="project" value="InterPro"/>
</dbReference>
<evidence type="ECO:0000259" key="2">
    <source>
        <dbReference type="Pfam" id="PF02272"/>
    </source>
</evidence>
<dbReference type="InterPro" id="IPR001667">
    <property type="entry name" value="DDH_dom"/>
</dbReference>
<dbReference type="Proteomes" id="UP000034855">
    <property type="component" value="Unassembled WGS sequence"/>
</dbReference>
<sequence>MRQTAQQIHNHLKTATKLALVSHPNPDGDTLGAAMAFAEYLQTLGKEVKIFCLTPASEKFNFLKNIHLVGCDPIVFAGLDTITVLDCGDLRYAGIAETIKDHAATIINIDHHATNEKYGHFNMVMMGAASTTEVVYNFFKTNNVHITPSMATALLTGLITDTDNFSNSATSHTSLIASSELLRLGANWTVIHHSLVQNKSIAILKLWGLILSRLTKKENSDMAYTYLTIKDLTEYGINDDDVEGVSNFLNKLDGAKISLFIKETADGKIKGSFRTTNDDVDVSALAKQMGGGGHKKAAGFTTDGTIENVVDRIIDLSK</sequence>
<reference evidence="3 4" key="1">
    <citation type="journal article" date="2015" name="Nature">
        <title>rRNA introns, odd ribosomes, and small enigmatic genomes across a large radiation of phyla.</title>
        <authorList>
            <person name="Brown C.T."/>
            <person name="Hug L.A."/>
            <person name="Thomas B.C."/>
            <person name="Sharon I."/>
            <person name="Castelle C.J."/>
            <person name="Singh A."/>
            <person name="Wilkins M.J."/>
            <person name="Williams K.H."/>
            <person name="Banfield J.F."/>
        </authorList>
    </citation>
    <scope>NUCLEOTIDE SEQUENCE [LARGE SCALE GENOMIC DNA]</scope>
</reference>
<dbReference type="EMBL" id="LBXR01000002">
    <property type="protein sequence ID" value="KKR35403.1"/>
    <property type="molecule type" value="Genomic_DNA"/>
</dbReference>
<feature type="domain" description="DDH" evidence="1">
    <location>
        <begin position="19"/>
        <end position="157"/>
    </location>
</feature>
<dbReference type="Gene3D" id="3.90.1640.10">
    <property type="entry name" value="inorganic pyrophosphatase (n-terminal core)"/>
    <property type="match status" value="1"/>
</dbReference>
<dbReference type="STRING" id="1619037.UT67_C0002G0027"/>
<gene>
    <name evidence="3" type="ORF">UT67_C0002G0027</name>
</gene>
<dbReference type="Pfam" id="PF01368">
    <property type="entry name" value="DHH"/>
    <property type="match status" value="1"/>
</dbReference>
<dbReference type="PANTHER" id="PTHR47618:SF1">
    <property type="entry name" value="BIFUNCTIONAL OLIGORIBONUCLEASE AND PAP PHOSPHATASE NRNA"/>
    <property type="match status" value="1"/>
</dbReference>
<evidence type="ECO:0000313" key="3">
    <source>
        <dbReference type="EMBL" id="KKR35403.1"/>
    </source>
</evidence>
<dbReference type="InterPro" id="IPR051319">
    <property type="entry name" value="Oligoribo/pAp-PDE_c-di-AMP_PDE"/>
</dbReference>
<dbReference type="Pfam" id="PF02272">
    <property type="entry name" value="DHHA1"/>
    <property type="match status" value="1"/>
</dbReference>
<dbReference type="Gene3D" id="3.10.310.30">
    <property type="match status" value="1"/>
</dbReference>
<accession>A0A0G0Q5H3</accession>
<dbReference type="PANTHER" id="PTHR47618">
    <property type="entry name" value="BIFUNCTIONAL OLIGORIBONUCLEASE AND PAP PHOSPHATASE NRNA"/>
    <property type="match status" value="1"/>
</dbReference>
<comment type="caution">
    <text evidence="3">The sequence shown here is derived from an EMBL/GenBank/DDBJ whole genome shotgun (WGS) entry which is preliminary data.</text>
</comment>
<name>A0A0G0Q5H3_9BACT</name>
<feature type="domain" description="DHHA1" evidence="2">
    <location>
        <begin position="224"/>
        <end position="315"/>
    </location>
</feature>
<dbReference type="AlphaFoldDB" id="A0A0G0Q5H3"/>
<evidence type="ECO:0000259" key="1">
    <source>
        <dbReference type="Pfam" id="PF01368"/>
    </source>
</evidence>
<dbReference type="SUPFAM" id="SSF64182">
    <property type="entry name" value="DHH phosphoesterases"/>
    <property type="match status" value="1"/>
</dbReference>
<dbReference type="InterPro" id="IPR038763">
    <property type="entry name" value="DHH_sf"/>
</dbReference>
<evidence type="ECO:0000313" key="4">
    <source>
        <dbReference type="Proteomes" id="UP000034855"/>
    </source>
</evidence>
<dbReference type="InterPro" id="IPR003156">
    <property type="entry name" value="DHHA1_dom"/>
</dbReference>
<proteinExistence type="predicted"/>